<evidence type="ECO:0000256" key="1">
    <source>
        <dbReference type="ARBA" id="ARBA00004496"/>
    </source>
</evidence>
<dbReference type="AlphaFoldDB" id="A0A0R2CMA4"/>
<dbReference type="PROSITE" id="PS00139">
    <property type="entry name" value="THIOL_PROTEASE_CYS"/>
    <property type="match status" value="1"/>
</dbReference>
<proteinExistence type="inferred from homology"/>
<dbReference type="SUPFAM" id="SSF54001">
    <property type="entry name" value="Cysteine proteinases"/>
    <property type="match status" value="1"/>
</dbReference>
<accession>A0A0R2CMA4</accession>
<dbReference type="Pfam" id="PF03051">
    <property type="entry name" value="Peptidase_C1_2"/>
    <property type="match status" value="1"/>
</dbReference>
<keyword evidence="4 5" id="KW-0788">Thiol protease</keyword>
<dbReference type="InterPro" id="IPR000169">
    <property type="entry name" value="Pept_cys_AS"/>
</dbReference>
<keyword evidence="5 7" id="KW-0031">Aminopeptidase</keyword>
<comment type="similarity">
    <text evidence="5">Belongs to the peptidase C1 family.</text>
</comment>
<evidence type="ECO:0000256" key="6">
    <source>
        <dbReference type="PIRSR" id="PIRSR005700-1"/>
    </source>
</evidence>
<dbReference type="Proteomes" id="UP000051586">
    <property type="component" value="Unassembled WGS sequence"/>
</dbReference>
<dbReference type="EMBL" id="AYZI01000001">
    <property type="protein sequence ID" value="KRM92583.1"/>
    <property type="molecule type" value="Genomic_DNA"/>
</dbReference>
<organism evidence="7 8">
    <name type="scientific">Fructilactobacillus florum DSM 22689 = JCM 16035</name>
    <dbReference type="NCBI Taxonomy" id="1423745"/>
    <lineage>
        <taxon>Bacteria</taxon>
        <taxon>Bacillati</taxon>
        <taxon>Bacillota</taxon>
        <taxon>Bacilli</taxon>
        <taxon>Lactobacillales</taxon>
        <taxon>Lactobacillaceae</taxon>
        <taxon>Fructilactobacillus</taxon>
    </lineage>
</organism>
<dbReference type="RefSeq" id="WP_009167423.1">
    <property type="nucleotide sequence ID" value="NZ_AYZI01000001.1"/>
</dbReference>
<dbReference type="PANTHER" id="PTHR10363">
    <property type="entry name" value="BLEOMYCIN HYDROLASE"/>
    <property type="match status" value="1"/>
</dbReference>
<dbReference type="GO" id="GO:0070005">
    <property type="term" value="F:cysteine-type aminopeptidase activity"/>
    <property type="evidence" value="ECO:0007669"/>
    <property type="project" value="InterPro"/>
</dbReference>
<evidence type="ECO:0000256" key="4">
    <source>
        <dbReference type="ARBA" id="ARBA00022807"/>
    </source>
</evidence>
<name>A0A0R2CMA4_9LACO</name>
<dbReference type="PANTHER" id="PTHR10363:SF2">
    <property type="entry name" value="BLEOMYCIN HYDROLASE"/>
    <property type="match status" value="1"/>
</dbReference>
<evidence type="ECO:0000313" key="7">
    <source>
        <dbReference type="EMBL" id="KRM92583.1"/>
    </source>
</evidence>
<evidence type="ECO:0000256" key="3">
    <source>
        <dbReference type="ARBA" id="ARBA00022801"/>
    </source>
</evidence>
<dbReference type="GO" id="GO:0005737">
    <property type="term" value="C:cytoplasm"/>
    <property type="evidence" value="ECO:0007669"/>
    <property type="project" value="UniProtKB-SubCell"/>
</dbReference>
<dbReference type="InterPro" id="IPR038765">
    <property type="entry name" value="Papain-like_cys_pep_sf"/>
</dbReference>
<evidence type="ECO:0000256" key="2">
    <source>
        <dbReference type="ARBA" id="ARBA00022670"/>
    </source>
</evidence>
<protein>
    <recommendedName>
        <fullName evidence="5">Aminopeptidase</fullName>
    </recommendedName>
</protein>
<gene>
    <name evidence="7" type="ORF">FC87_GL000195</name>
</gene>
<dbReference type="GO" id="GO:0043418">
    <property type="term" value="P:homocysteine catabolic process"/>
    <property type="evidence" value="ECO:0007669"/>
    <property type="project" value="TreeGrafter"/>
</dbReference>
<dbReference type="PATRIC" id="fig|1423745.4.peg.202"/>
<keyword evidence="2 5" id="KW-0645">Protease</keyword>
<sequence length="444" mass="50700">MKKAIKPDQIKQYAQKLRQDPTANLVRRAVSQNGILKSAVEQRRKPALTPVFSIDVTNQSVSDQKRSGRCWLFAALNTMRSQIENQFNVSKDFELSQVFVFFWDKFEKANYFLNNVLATADRPLTDRKVNFLLQQPQQDGGQWDMLCALVEKYGIVPKDAMPETANSANSSEINRTLNTKLRHDAVILRKMQAANATASEIAHQQESMLAEVYRMLVLAFGEPVESFDFEYRDQQNHYQIDRHLTPKTFFKKYINLDLEDYLSIINSPTADKPFEKTYTVELLGNVVGGRPVKHFNLSIERLKELTIKQLQANETVWFGSDVTQASDRQAGLLDPELYQVDELMGTNLSLSKAERLDYGESVMDHAMVITGVDLVDGQPTKWKIENSWGPKVGTKGYFVMSDQWFEQFVYQVVINKKYLSATEQAAQQQEPTVLAPWDPMGTLA</sequence>
<reference evidence="7 8" key="1">
    <citation type="journal article" date="2015" name="Genome Announc.">
        <title>Expanding the biotechnology potential of lactobacilli through comparative genomics of 213 strains and associated genera.</title>
        <authorList>
            <person name="Sun Z."/>
            <person name="Harris H.M."/>
            <person name="McCann A."/>
            <person name="Guo C."/>
            <person name="Argimon S."/>
            <person name="Zhang W."/>
            <person name="Yang X."/>
            <person name="Jeffery I.B."/>
            <person name="Cooney J.C."/>
            <person name="Kagawa T.F."/>
            <person name="Liu W."/>
            <person name="Song Y."/>
            <person name="Salvetti E."/>
            <person name="Wrobel A."/>
            <person name="Rasinkangas P."/>
            <person name="Parkhill J."/>
            <person name="Rea M.C."/>
            <person name="O'Sullivan O."/>
            <person name="Ritari J."/>
            <person name="Douillard F.P."/>
            <person name="Paul Ross R."/>
            <person name="Yang R."/>
            <person name="Briner A.E."/>
            <person name="Felis G.E."/>
            <person name="de Vos W.M."/>
            <person name="Barrangou R."/>
            <person name="Klaenhammer T.R."/>
            <person name="Caufield P.W."/>
            <person name="Cui Y."/>
            <person name="Zhang H."/>
            <person name="O'Toole P.W."/>
        </authorList>
    </citation>
    <scope>NUCLEOTIDE SEQUENCE [LARGE SCALE GENOMIC DNA]</scope>
    <source>
        <strain evidence="7 8">DSM 22689</strain>
    </source>
</reference>
<keyword evidence="3 5" id="KW-0378">Hydrolase</keyword>
<dbReference type="GO" id="GO:0006508">
    <property type="term" value="P:proteolysis"/>
    <property type="evidence" value="ECO:0007669"/>
    <property type="project" value="UniProtKB-KW"/>
</dbReference>
<feature type="active site" evidence="6">
    <location>
        <position position="365"/>
    </location>
</feature>
<comment type="caution">
    <text evidence="7">The sequence shown here is derived from an EMBL/GenBank/DDBJ whole genome shotgun (WGS) entry which is preliminary data.</text>
</comment>
<dbReference type="PIRSF" id="PIRSF005700">
    <property type="entry name" value="PepC"/>
    <property type="match status" value="1"/>
</dbReference>
<dbReference type="CDD" id="cd00585">
    <property type="entry name" value="Peptidase_C1B"/>
    <property type="match status" value="1"/>
</dbReference>
<dbReference type="InterPro" id="IPR025660">
    <property type="entry name" value="Pept_his_AS"/>
</dbReference>
<comment type="subcellular location">
    <subcellularLocation>
        <location evidence="1">Cytoplasm</location>
    </subcellularLocation>
</comment>
<dbReference type="STRING" id="1423745.GCA_001311215_00386"/>
<dbReference type="Gene3D" id="3.90.70.10">
    <property type="entry name" value="Cysteine proteinases"/>
    <property type="match status" value="1"/>
</dbReference>
<evidence type="ECO:0000256" key="5">
    <source>
        <dbReference type="PIRNR" id="PIRNR005700"/>
    </source>
</evidence>
<dbReference type="PROSITE" id="PS00639">
    <property type="entry name" value="THIOL_PROTEASE_HIS"/>
    <property type="match status" value="1"/>
</dbReference>
<dbReference type="InterPro" id="IPR004134">
    <property type="entry name" value="Peptidase_C1B"/>
</dbReference>
<evidence type="ECO:0000313" key="8">
    <source>
        <dbReference type="Proteomes" id="UP000051586"/>
    </source>
</evidence>
<dbReference type="GO" id="GO:0009636">
    <property type="term" value="P:response to toxic substance"/>
    <property type="evidence" value="ECO:0007669"/>
    <property type="project" value="TreeGrafter"/>
</dbReference>
<feature type="active site" evidence="6">
    <location>
        <position position="386"/>
    </location>
</feature>
<feature type="active site" evidence="6">
    <location>
        <position position="70"/>
    </location>
</feature>